<dbReference type="Pfam" id="PF13620">
    <property type="entry name" value="CarboxypepD_reg"/>
    <property type="match status" value="1"/>
</dbReference>
<evidence type="ECO:0000259" key="2">
    <source>
        <dbReference type="Pfam" id="PF13205"/>
    </source>
</evidence>
<gene>
    <name evidence="3" type="ORF">kuste4421</name>
</gene>
<dbReference type="Pfam" id="PF13205">
    <property type="entry name" value="Big_5"/>
    <property type="match status" value="1"/>
</dbReference>
<sequence>MNSNLTNLIASTFLSGNDDSDYANSVVLDTGGNVYVTGRTYSSDFPTTTGAYDKYGNTSFYYEDIFVSKLNSNLDKLLASTFLGGSDSDSGEAIALDKSGNVYITGYTHSTDFPITSGTYDTSGNTSYQIDVFVSKLDSSLANLLASTYLGGHYGDSASALAINTNNDVYVTGKTNSSDFPTSTGAYDISSSGSEDIFISKMASNLSADNTPPEVDSVSPADGSIDVSVSTELTVTFNEAIDSSTINTVSFIVSSNGDEVNGSVTYDSNTFKATFIPSNNLLYSTNYMARITTDVKDIVGNAINSDYTWNFFTEDDTTPPNGSISINNGDTYTNSTSVTVSLAANDNIGVAGYYISDNPIIPSSTIPDWISIYSTTSFDFDVSYTLSDGDGTNTIYVWYKDDTGNISDTYSDSIILDTTPPEINITSPTTNDTYSTTISVVSVWGNASDATSGISTVKWENNKGGSGTATGTTSWSISNIGLLVDVENVIAVTAKDNAGNSASDTITVIYSEPTTLEGKIFGYVMDEHNTSIESVKVTCKGKDTGVKVKEYTNKKGYFEFNNLDADTYKIVAKTKGYYKSKYNVNLDAGKEKEVEIVLEEK</sequence>
<dbReference type="Pfam" id="PF06739">
    <property type="entry name" value="SBBP"/>
    <property type="match status" value="3"/>
</dbReference>
<dbReference type="AlphaFoldDB" id="Q1Q599"/>
<dbReference type="InterPro" id="IPR032812">
    <property type="entry name" value="SbsA_Ig"/>
</dbReference>
<dbReference type="PANTHER" id="PTHR35580:SF1">
    <property type="entry name" value="PHYTASE-LIKE DOMAIN-CONTAINING PROTEIN"/>
    <property type="match status" value="1"/>
</dbReference>
<protein>
    <recommendedName>
        <fullName evidence="2">SbsA Ig-like domain-containing protein</fullName>
    </recommendedName>
</protein>
<accession>Q1Q599</accession>
<dbReference type="InterPro" id="IPR014755">
    <property type="entry name" value="Cu-Rt/internalin_Ig-like"/>
</dbReference>
<organism evidence="3">
    <name type="scientific">Kuenenia stuttgartiensis</name>
    <dbReference type="NCBI Taxonomy" id="174633"/>
    <lineage>
        <taxon>Bacteria</taxon>
        <taxon>Pseudomonadati</taxon>
        <taxon>Planctomycetota</taxon>
        <taxon>Candidatus Brocadiia</taxon>
        <taxon>Candidatus Brocadiales</taxon>
        <taxon>Candidatus Brocadiaceae</taxon>
        <taxon>Candidatus Kuenenia</taxon>
    </lineage>
</organism>
<reference evidence="3" key="2">
    <citation type="submission" date="2006-01" db="EMBL/GenBank/DDBJ databases">
        <authorList>
            <person name="Genoscope"/>
        </authorList>
    </citation>
    <scope>NUCLEOTIDE SEQUENCE</scope>
</reference>
<name>Q1Q599_KUEST</name>
<dbReference type="Pfam" id="PF09136">
    <property type="entry name" value="Glucodextran_B"/>
    <property type="match status" value="1"/>
</dbReference>
<dbReference type="RefSeq" id="WP_315850926.1">
    <property type="nucleotide sequence ID" value="NZ_OCTL01000150.1"/>
</dbReference>
<keyword evidence="1" id="KW-0732">Signal</keyword>
<dbReference type="Gene3D" id="2.60.40.10">
    <property type="entry name" value="Immunoglobulins"/>
    <property type="match status" value="1"/>
</dbReference>
<dbReference type="Gene3D" id="2.60.40.1120">
    <property type="entry name" value="Carboxypeptidase-like, regulatory domain"/>
    <property type="match status" value="1"/>
</dbReference>
<dbReference type="InterPro" id="IPR013783">
    <property type="entry name" value="Ig-like_fold"/>
</dbReference>
<proteinExistence type="predicted"/>
<dbReference type="Gene3D" id="2.60.40.1220">
    <property type="match status" value="1"/>
</dbReference>
<evidence type="ECO:0000313" key="3">
    <source>
        <dbReference type="EMBL" id="CAJ75183.1"/>
    </source>
</evidence>
<feature type="domain" description="SbsA Ig-like" evidence="2">
    <location>
        <begin position="209"/>
        <end position="313"/>
    </location>
</feature>
<dbReference type="PANTHER" id="PTHR35580">
    <property type="entry name" value="CELL SURFACE GLYCOPROTEIN (S-LAYER PROTEIN)-LIKE PROTEIN"/>
    <property type="match status" value="1"/>
</dbReference>
<dbReference type="SUPFAM" id="SSF49478">
    <property type="entry name" value="Cna protein B-type domain"/>
    <property type="match status" value="1"/>
</dbReference>
<dbReference type="InterPro" id="IPR052918">
    <property type="entry name" value="Motility_Chemotaxis_Reg"/>
</dbReference>
<evidence type="ECO:0000256" key="1">
    <source>
        <dbReference type="ARBA" id="ARBA00022729"/>
    </source>
</evidence>
<dbReference type="InterPro" id="IPR010620">
    <property type="entry name" value="SBBP_repeat"/>
</dbReference>
<reference evidence="3" key="1">
    <citation type="journal article" date="2006" name="Nature">
        <title>Deciphering the evolution and metabolism of an anammox bacterium from a community genome.</title>
        <authorList>
            <person name="Strous M."/>
            <person name="Pelletier E."/>
            <person name="Mangenot S."/>
            <person name="Rattei T."/>
            <person name="Lehner A."/>
            <person name="Taylor M.W."/>
            <person name="Horn M."/>
            <person name="Daims H."/>
            <person name="Bartol-Mavel D."/>
            <person name="Wincker P."/>
            <person name="Barbe V."/>
            <person name="Fonknechten N."/>
            <person name="Vallenet D."/>
            <person name="Segurens B."/>
            <person name="Schenowitz-Truong C."/>
            <person name="Medigue C."/>
            <person name="Collingro A."/>
            <person name="Snel B."/>
            <person name="Dutilh B.E."/>
            <person name="OpDenCamp H.J.M."/>
            <person name="vanDerDrift C."/>
            <person name="Cirpus I."/>
            <person name="vanDePas-Schoonen K.T."/>
            <person name="Harhangi H.R."/>
            <person name="vanNiftrik L."/>
            <person name="Schmid M."/>
            <person name="Keltjens J."/>
            <person name="vanDeVossenberg J."/>
            <person name="Kartal B."/>
            <person name="Meier H."/>
            <person name="Frishman D."/>
            <person name="Huynen M.A."/>
            <person name="Mewes H."/>
            <person name="Weissenbach J."/>
            <person name="Jetten M.S.M."/>
            <person name="Wagner M."/>
            <person name="LePaslier D."/>
        </authorList>
    </citation>
    <scope>NUCLEOTIDE SEQUENCE</scope>
</reference>
<dbReference type="EMBL" id="CT573071">
    <property type="protein sequence ID" value="CAJ75183.1"/>
    <property type="molecule type" value="Genomic_DNA"/>
</dbReference>